<reference evidence="1 2" key="1">
    <citation type="submission" date="2024-05" db="EMBL/GenBank/DDBJ databases">
        <title>Sequence of Lycoming College course isolates.</title>
        <authorList>
            <person name="Reigle C.A."/>
            <person name="Newman J.D."/>
        </authorList>
    </citation>
    <scope>NUCLEOTIDE SEQUENCE [LARGE SCALE GENOMIC DNA]</scope>
    <source>
        <strain evidence="1 2">CAR-09</strain>
    </source>
</reference>
<sequence length="116" mass="12702">MSCALALFLSPATAVHDDGCTQAAHPMQQHERGATTFHLQVAPNPAFSDETVFLLHFGANTTFSITKNTEKDRFRCTETPFRRVAPLPRKIRVAPGCTRIVLQANLASSLGHTRGQ</sequence>
<dbReference type="EMBL" id="JBDLYL010000017">
    <property type="protein sequence ID" value="MEN8641257.1"/>
    <property type="molecule type" value="Genomic_DNA"/>
</dbReference>
<name>A0ABV0DHK5_9PSED</name>
<dbReference type="Proteomes" id="UP001424532">
    <property type="component" value="Unassembled WGS sequence"/>
</dbReference>
<evidence type="ECO:0000313" key="1">
    <source>
        <dbReference type="EMBL" id="MEN8641257.1"/>
    </source>
</evidence>
<proteinExistence type="predicted"/>
<evidence type="ECO:0008006" key="3">
    <source>
        <dbReference type="Google" id="ProtNLM"/>
    </source>
</evidence>
<organism evidence="1 2">
    <name type="scientific">Pseudomonas sichuanensis</name>
    <dbReference type="NCBI Taxonomy" id="2213015"/>
    <lineage>
        <taxon>Bacteria</taxon>
        <taxon>Pseudomonadati</taxon>
        <taxon>Pseudomonadota</taxon>
        <taxon>Gammaproteobacteria</taxon>
        <taxon>Pseudomonadales</taxon>
        <taxon>Pseudomonadaceae</taxon>
        <taxon>Pseudomonas</taxon>
    </lineage>
</organism>
<gene>
    <name evidence="1" type="ORF">ABFE88_16550</name>
</gene>
<keyword evidence="2" id="KW-1185">Reference proteome</keyword>
<protein>
    <recommendedName>
        <fullName evidence="3">Secreted protein</fullName>
    </recommendedName>
</protein>
<evidence type="ECO:0000313" key="2">
    <source>
        <dbReference type="Proteomes" id="UP001424532"/>
    </source>
</evidence>
<accession>A0ABV0DHK5</accession>
<comment type="caution">
    <text evidence="1">The sequence shown here is derived from an EMBL/GenBank/DDBJ whole genome shotgun (WGS) entry which is preliminary data.</text>
</comment>
<dbReference type="RefSeq" id="WP_347150659.1">
    <property type="nucleotide sequence ID" value="NZ_JBDLYL010000017.1"/>
</dbReference>